<reference evidence="3 4" key="1">
    <citation type="submission" date="2020-07" db="EMBL/GenBank/DDBJ databases">
        <title>Sequencing the genomes of 1000 actinobacteria strains.</title>
        <authorList>
            <person name="Klenk H.-P."/>
        </authorList>
    </citation>
    <scope>NUCLEOTIDE SEQUENCE [LARGE SCALE GENOMIC DNA]</scope>
    <source>
        <strain evidence="3 4">DSM 42178</strain>
    </source>
</reference>
<name>A0A852ZPZ7_9ACTN</name>
<evidence type="ECO:0000313" key="3">
    <source>
        <dbReference type="EMBL" id="NYI03567.1"/>
    </source>
</evidence>
<comment type="similarity">
    <text evidence="1 2">Belongs to the arylamine N-acetyltransferase family.</text>
</comment>
<evidence type="ECO:0000256" key="1">
    <source>
        <dbReference type="ARBA" id="ARBA00006547"/>
    </source>
</evidence>
<keyword evidence="3" id="KW-0012">Acyltransferase</keyword>
<gene>
    <name evidence="3" type="ORF">FHU37_000510</name>
</gene>
<dbReference type="EMBL" id="JACBZD010000001">
    <property type="protein sequence ID" value="NYI03567.1"/>
    <property type="molecule type" value="Genomic_DNA"/>
</dbReference>
<dbReference type="InterPro" id="IPR001447">
    <property type="entry name" value="Arylamine_N-AcTrfase"/>
</dbReference>
<dbReference type="AlphaFoldDB" id="A0A852ZPZ7"/>
<dbReference type="PANTHER" id="PTHR11786:SF0">
    <property type="entry name" value="ARYLAMINE N-ACETYLTRANSFERASE 4-RELATED"/>
    <property type="match status" value="1"/>
</dbReference>
<keyword evidence="4" id="KW-1185">Reference proteome</keyword>
<organism evidence="3 4">
    <name type="scientific">Allostreptomyces psammosilenae</name>
    <dbReference type="NCBI Taxonomy" id="1892865"/>
    <lineage>
        <taxon>Bacteria</taxon>
        <taxon>Bacillati</taxon>
        <taxon>Actinomycetota</taxon>
        <taxon>Actinomycetes</taxon>
        <taxon>Kitasatosporales</taxon>
        <taxon>Streptomycetaceae</taxon>
        <taxon>Allostreptomyces</taxon>
    </lineage>
</organism>
<proteinExistence type="inferred from homology"/>
<accession>A0A852ZPZ7</accession>
<dbReference type="GO" id="GO:0046990">
    <property type="term" value="F:N-hydroxyarylamine O-acetyltransferase activity"/>
    <property type="evidence" value="ECO:0007669"/>
    <property type="project" value="UniProtKB-EC"/>
</dbReference>
<dbReference type="EC" id="2.3.1.118" evidence="3"/>
<dbReference type="PANTHER" id="PTHR11786">
    <property type="entry name" value="N-HYDROXYARYLAMINE O-ACETYLTRANSFERASE"/>
    <property type="match status" value="1"/>
</dbReference>
<dbReference type="RefSeq" id="WP_179812596.1">
    <property type="nucleotide sequence ID" value="NZ_JACBZD010000001.1"/>
</dbReference>
<evidence type="ECO:0000313" key="4">
    <source>
        <dbReference type="Proteomes" id="UP000567795"/>
    </source>
</evidence>
<dbReference type="PRINTS" id="PR01543">
    <property type="entry name" value="ANATRNSFRASE"/>
</dbReference>
<sequence length="303" mass="33139">MLDDRANTRTPIWGGDRLDLDAYLERVGFRGRVEPGIDTLRELQYAHVTTFPFENLDAFLRRPMSLDLDTLQDKMVRGRRGGYCFEQASLFAAVLERVGFSVTGLLGRVQKGSTAVRPPTHAMLRVETAESAADGRSWLCDAGFGEGQLAPIELADGATAARGGWSYRLTRGAPVPGADGWLFHGLRGGEWFHLHSVTLDPRVPVDYTVANHYVSTHPRSPFSGRLWVQRLGDGLLHQLDGTTLSAFQPDTPVGEMEWTRQIATSVVPEVLAEVFGIVLDEADAAAVVDRLAAQQREAAVSAA</sequence>
<dbReference type="Proteomes" id="UP000567795">
    <property type="component" value="Unassembled WGS sequence"/>
</dbReference>
<comment type="caution">
    <text evidence="3">The sequence shown here is derived from an EMBL/GenBank/DDBJ whole genome shotgun (WGS) entry which is preliminary data.</text>
</comment>
<dbReference type="Pfam" id="PF00797">
    <property type="entry name" value="Acetyltransf_2"/>
    <property type="match status" value="1"/>
</dbReference>
<dbReference type="InterPro" id="IPR038765">
    <property type="entry name" value="Papain-like_cys_pep_sf"/>
</dbReference>
<dbReference type="Gene3D" id="3.30.2140.10">
    <property type="entry name" value="Arylamine N-acetyltransferase"/>
    <property type="match status" value="1"/>
</dbReference>
<protein>
    <submittedName>
        <fullName evidence="3">N-hydroxyarylamine O-acetyltransferase</fullName>
        <ecNumber evidence="3">2.3.1.118</ecNumber>
    </submittedName>
</protein>
<evidence type="ECO:0000256" key="2">
    <source>
        <dbReference type="RuleBase" id="RU003452"/>
    </source>
</evidence>
<dbReference type="Gene3D" id="2.40.128.150">
    <property type="entry name" value="Cysteine proteinases"/>
    <property type="match status" value="1"/>
</dbReference>
<dbReference type="SUPFAM" id="SSF54001">
    <property type="entry name" value="Cysteine proteinases"/>
    <property type="match status" value="1"/>
</dbReference>
<keyword evidence="3" id="KW-0808">Transferase</keyword>